<proteinExistence type="inferred from homology"/>
<evidence type="ECO:0000256" key="5">
    <source>
        <dbReference type="ARBA" id="ARBA00022917"/>
    </source>
</evidence>
<dbReference type="PANTHER" id="PTHR43261">
    <property type="entry name" value="TRANSLATION ELONGATION FACTOR G-RELATED"/>
    <property type="match status" value="1"/>
</dbReference>
<reference evidence="10" key="2">
    <citation type="journal article" date="2023" name="mSystems">
        <title>Charting the Lipopeptidome of Nonpathogenic Pseudomonas.</title>
        <authorList>
            <person name="Cesa-Luna C."/>
            <person name="Geudens N."/>
            <person name="Girard L."/>
            <person name="De Roo V."/>
            <person name="Maklad H.R."/>
            <person name="Martins J.C."/>
            <person name="Hofte M."/>
            <person name="De Mot R."/>
        </authorList>
    </citation>
    <scope>NUCLEOTIDE SEQUENCE</scope>
    <source>
        <strain evidence="10">B1M3-32</strain>
    </source>
</reference>
<dbReference type="NCBIfam" id="TIGR00231">
    <property type="entry name" value="small_GTP"/>
    <property type="match status" value="1"/>
</dbReference>
<evidence type="ECO:0000256" key="6">
    <source>
        <dbReference type="ARBA" id="ARBA00023134"/>
    </source>
</evidence>
<evidence type="ECO:0000256" key="2">
    <source>
        <dbReference type="ARBA" id="ARBA00017872"/>
    </source>
</evidence>
<dbReference type="GO" id="GO:0003746">
    <property type="term" value="F:translation elongation factor activity"/>
    <property type="evidence" value="ECO:0007669"/>
    <property type="project" value="UniProtKB-UniRule"/>
</dbReference>
<evidence type="ECO:0000256" key="3">
    <source>
        <dbReference type="ARBA" id="ARBA00022741"/>
    </source>
</evidence>
<dbReference type="InterPro" id="IPR005225">
    <property type="entry name" value="Small_GTP-bd"/>
</dbReference>
<dbReference type="GO" id="GO:0005525">
    <property type="term" value="F:GTP binding"/>
    <property type="evidence" value="ECO:0007669"/>
    <property type="project" value="UniProtKB-UniRule"/>
</dbReference>
<dbReference type="CDD" id="cd03713">
    <property type="entry name" value="EFG_mtEFG_C"/>
    <property type="match status" value="1"/>
</dbReference>
<reference evidence="10" key="1">
    <citation type="submission" date="2022-09" db="EMBL/GenBank/DDBJ databases">
        <authorList>
            <person name="Cesa-Luna C."/>
            <person name="Girard L."/>
            <person name="Lood C."/>
            <person name="Hofte M."/>
            <person name="De Mot R."/>
        </authorList>
    </citation>
    <scope>NUCLEOTIDE SEQUENCE</scope>
    <source>
        <strain evidence="10">B1M3-32</strain>
    </source>
</reference>
<keyword evidence="5 8" id="KW-0648">Protein biosynthesis</keyword>
<dbReference type="EMBL" id="JAOSKY010000007">
    <property type="protein sequence ID" value="MCU7248849.1"/>
    <property type="molecule type" value="Genomic_DNA"/>
</dbReference>
<dbReference type="PROSITE" id="PS51722">
    <property type="entry name" value="G_TR_2"/>
    <property type="match status" value="1"/>
</dbReference>
<evidence type="ECO:0000259" key="9">
    <source>
        <dbReference type="PROSITE" id="PS51722"/>
    </source>
</evidence>
<dbReference type="RefSeq" id="WP_217834794.1">
    <property type="nucleotide sequence ID" value="NZ_JAOSKY010000007.1"/>
</dbReference>
<dbReference type="Pfam" id="PF00009">
    <property type="entry name" value="GTP_EFTU"/>
    <property type="match status" value="1"/>
</dbReference>
<evidence type="ECO:0000313" key="10">
    <source>
        <dbReference type="EMBL" id="MCU7248849.1"/>
    </source>
</evidence>
<comment type="subcellular location">
    <subcellularLocation>
        <location evidence="8">Cytoplasm</location>
    </subcellularLocation>
</comment>
<evidence type="ECO:0000256" key="7">
    <source>
        <dbReference type="ARBA" id="ARBA00024731"/>
    </source>
</evidence>
<sequence>MARTTAINRYRNIGICAHVDAGKTTTTERILFYTGLSHKMGEVHDGAATTDWMVQEQERGITITSAAVTTFWKGSRGQYDNYRVNVIDTPGHVDFTIEVERSLRVLDGAVVVFCGTSGVEPQSETVWRQANKYGVPRVVYVNKMDRAGADFLRVVGQIKNRLGHTPVPVQLAIGAEDDFQGQVDLIKMKAIYWNDDDKGTTYREEEIPADLVELANEWRNNMVEAAAEASEELMNKYLEEGDLSAEDIKAGLRARTLASEIVPAVCGSSFKNKGVPLVLDAVIDFLPAPTEIPAIKGIHPDLIEKPKDELQEGDYDERHADDSEPFSALAFKIATDPFVGTLTFVRVYSGFLSSGDSVINSVKGKKERVGRMVQMHANQREEIKEVRAGDIAALIGMKDVTTGDTLCDLDKQIILERMDFPEPVISVAVEPKTKQDQEKMGIALGKLAQEDPSFRVKTDEETGQTIISGMGELHLDILVDRMKREFNVEANIGKPQVSYREKISKSNVEIEGKFVRQSGGRGQFGHCWIRFSEPDVDANGNITEGLVFTNEVVGGVVPKEYIPAIQKGIEEQMKNGVVAGYPLIGLKATVFDGSYHDVDSNEMAFKVAASMATKQLAQKGGGVVLEPIMKVEVVTPEDYMGDVMGDLNRRRGLIQGMDDSVSGKVIRAEVPLGEMFGYATDVRSMSQGRASYSMEFSKYAEAPSNIVEALVKKQG</sequence>
<dbReference type="InterPro" id="IPR005517">
    <property type="entry name" value="Transl_elong_EFG/EF2_IV"/>
</dbReference>
<dbReference type="NCBIfam" id="TIGR00484">
    <property type="entry name" value="EF-G"/>
    <property type="match status" value="1"/>
</dbReference>
<evidence type="ECO:0000313" key="11">
    <source>
        <dbReference type="Proteomes" id="UP001139955"/>
    </source>
</evidence>
<dbReference type="Pfam" id="PF03764">
    <property type="entry name" value="EFG_IV"/>
    <property type="match status" value="1"/>
</dbReference>
<keyword evidence="6 8" id="KW-0342">GTP-binding</keyword>
<dbReference type="FunFam" id="3.30.70.870:FF:000001">
    <property type="entry name" value="Elongation factor G"/>
    <property type="match status" value="1"/>
</dbReference>
<dbReference type="FunFam" id="3.30.70.240:FF:000001">
    <property type="entry name" value="Elongation factor G"/>
    <property type="match status" value="1"/>
</dbReference>
<dbReference type="AlphaFoldDB" id="A0A9X2XI49"/>
<dbReference type="InterPro" id="IPR004540">
    <property type="entry name" value="Transl_elong_EFG/EF2"/>
</dbReference>
<keyword evidence="8" id="KW-0963">Cytoplasm</keyword>
<keyword evidence="4 8" id="KW-0251">Elongation factor</keyword>
<dbReference type="InterPro" id="IPR004161">
    <property type="entry name" value="EFTu-like_2"/>
</dbReference>
<dbReference type="InterPro" id="IPR041095">
    <property type="entry name" value="EFG_II"/>
</dbReference>
<dbReference type="InterPro" id="IPR035649">
    <property type="entry name" value="EFG_V"/>
</dbReference>
<dbReference type="PROSITE" id="PS00301">
    <property type="entry name" value="G_TR_1"/>
    <property type="match status" value="1"/>
</dbReference>
<dbReference type="CDD" id="cd01886">
    <property type="entry name" value="EF-G"/>
    <property type="match status" value="1"/>
</dbReference>
<dbReference type="InterPro" id="IPR000795">
    <property type="entry name" value="T_Tr_GTP-bd_dom"/>
</dbReference>
<comment type="function">
    <text evidence="7 8">Catalyzes the GTP-dependent ribosomal translocation step during translation elongation. During this step, the ribosome changes from the pre-translocational (PRE) to the post-translocational (POST) state as the newly formed A-site-bound peptidyl-tRNA and P-site-bound deacylated tRNA move to the P and E sites, respectively. Catalyzes the coordinated movement of the two tRNA molecules, the mRNA and conformational changes in the ribosome.</text>
</comment>
<dbReference type="FunFam" id="2.40.30.10:FF:000006">
    <property type="entry name" value="Elongation factor G"/>
    <property type="match status" value="1"/>
</dbReference>
<name>A0A9X2XI49_9PSED</name>
<dbReference type="Proteomes" id="UP001139955">
    <property type="component" value="Unassembled WGS sequence"/>
</dbReference>
<dbReference type="InterPro" id="IPR009022">
    <property type="entry name" value="EFG_III"/>
</dbReference>
<comment type="similarity">
    <text evidence="1 8">Belongs to the TRAFAC class translation factor GTPase superfamily. Classic translation factor GTPase family. EF-G/EF-2 subfamily.</text>
</comment>
<organism evidence="10 11">
    <name type="scientific">Pseudomonas koreensis</name>
    <dbReference type="NCBI Taxonomy" id="198620"/>
    <lineage>
        <taxon>Bacteria</taxon>
        <taxon>Pseudomonadati</taxon>
        <taxon>Pseudomonadota</taxon>
        <taxon>Gammaproteobacteria</taxon>
        <taxon>Pseudomonadales</taxon>
        <taxon>Pseudomonadaceae</taxon>
        <taxon>Pseudomonas</taxon>
    </lineage>
</organism>
<dbReference type="CDD" id="cd04088">
    <property type="entry name" value="EFG_mtEFG_II"/>
    <property type="match status" value="1"/>
</dbReference>
<keyword evidence="3 8" id="KW-0547">Nucleotide-binding</keyword>
<dbReference type="InterPro" id="IPR031157">
    <property type="entry name" value="G_TR_CS"/>
</dbReference>
<evidence type="ECO:0000256" key="4">
    <source>
        <dbReference type="ARBA" id="ARBA00022768"/>
    </source>
</evidence>
<evidence type="ECO:0000256" key="1">
    <source>
        <dbReference type="ARBA" id="ARBA00005870"/>
    </source>
</evidence>
<dbReference type="GO" id="GO:0003924">
    <property type="term" value="F:GTPase activity"/>
    <property type="evidence" value="ECO:0007669"/>
    <property type="project" value="InterPro"/>
</dbReference>
<accession>A0A9X2XI49</accession>
<feature type="binding site" evidence="8">
    <location>
        <begin position="142"/>
        <end position="145"/>
    </location>
    <ligand>
        <name>GTP</name>
        <dbReference type="ChEBI" id="CHEBI:37565"/>
    </ligand>
</feature>
<dbReference type="PANTHER" id="PTHR43261:SF1">
    <property type="entry name" value="RIBOSOME-RELEASING FACTOR 2, MITOCHONDRIAL"/>
    <property type="match status" value="1"/>
</dbReference>
<dbReference type="Pfam" id="PF00679">
    <property type="entry name" value="EFG_C"/>
    <property type="match status" value="1"/>
</dbReference>
<dbReference type="GO" id="GO:0032790">
    <property type="term" value="P:ribosome disassembly"/>
    <property type="evidence" value="ECO:0007669"/>
    <property type="project" value="TreeGrafter"/>
</dbReference>
<dbReference type="FunFam" id="3.40.50.300:FF:000029">
    <property type="entry name" value="Elongation factor G"/>
    <property type="match status" value="1"/>
</dbReference>
<dbReference type="CDD" id="cd01434">
    <property type="entry name" value="EFG_mtEFG1_IV"/>
    <property type="match status" value="1"/>
</dbReference>
<feature type="domain" description="Tr-type G" evidence="9">
    <location>
        <begin position="8"/>
        <end position="290"/>
    </location>
</feature>
<feature type="binding site" evidence="8">
    <location>
        <begin position="17"/>
        <end position="24"/>
    </location>
    <ligand>
        <name>GTP</name>
        <dbReference type="ChEBI" id="CHEBI:37565"/>
    </ligand>
</feature>
<dbReference type="SMART" id="SM00889">
    <property type="entry name" value="EFG_IV"/>
    <property type="match status" value="1"/>
</dbReference>
<dbReference type="FunFam" id="3.30.230.10:FF:000003">
    <property type="entry name" value="Elongation factor G"/>
    <property type="match status" value="1"/>
</dbReference>
<protein>
    <recommendedName>
        <fullName evidence="2 8">Elongation factor G</fullName>
        <shortName evidence="8">EF-G</shortName>
    </recommendedName>
</protein>
<dbReference type="SMART" id="SM00838">
    <property type="entry name" value="EFG_C"/>
    <property type="match status" value="1"/>
</dbReference>
<dbReference type="Pfam" id="PF03144">
    <property type="entry name" value="GTP_EFTU_D2"/>
    <property type="match status" value="1"/>
</dbReference>
<feature type="binding site" evidence="8">
    <location>
        <begin position="88"/>
        <end position="92"/>
    </location>
    <ligand>
        <name>GTP</name>
        <dbReference type="ChEBI" id="CHEBI:37565"/>
    </ligand>
</feature>
<dbReference type="CDD" id="cd16262">
    <property type="entry name" value="EFG_III"/>
    <property type="match status" value="1"/>
</dbReference>
<keyword evidence="11" id="KW-1185">Reference proteome</keyword>
<dbReference type="Pfam" id="PF14492">
    <property type="entry name" value="EFG_III"/>
    <property type="match status" value="1"/>
</dbReference>
<dbReference type="NCBIfam" id="NF009381">
    <property type="entry name" value="PRK12740.1-5"/>
    <property type="match status" value="1"/>
</dbReference>
<gene>
    <name evidence="8 10" type="primary">fusA</name>
    <name evidence="10" type="ORF">OC940_13650</name>
</gene>
<dbReference type="GO" id="GO:0005737">
    <property type="term" value="C:cytoplasm"/>
    <property type="evidence" value="ECO:0007669"/>
    <property type="project" value="UniProtKB-SubCell"/>
</dbReference>
<dbReference type="InterPro" id="IPR047872">
    <property type="entry name" value="EFG_IV"/>
</dbReference>
<comment type="caution">
    <text evidence="10">The sequence shown here is derived from an EMBL/GenBank/DDBJ whole genome shotgun (WGS) entry which is preliminary data.</text>
</comment>
<dbReference type="InterPro" id="IPR000640">
    <property type="entry name" value="EFG_V-like"/>
</dbReference>
<dbReference type="HAMAP" id="MF_00054_B">
    <property type="entry name" value="EF_G_EF_2_B"/>
    <property type="match status" value="1"/>
</dbReference>
<evidence type="ECO:0000256" key="8">
    <source>
        <dbReference type="HAMAP-Rule" id="MF_00054"/>
    </source>
</evidence>